<sequence length="158" mass="18784">MKHVGTFRGIDIESGDVVFCDIDDTLFDYGAPIDNYWKEKIEDPGYKIWYSIIENTIPTITDKYFYDFLNLIRENNAEIYFITARNVNFKKLTVEHLKYHSLEHIECHCLSGTCKSKYISENFDLKKYNRKIFIDDSEKNIADINDNLNDFVTYLYKK</sequence>
<dbReference type="Pfam" id="PF03767">
    <property type="entry name" value="Acid_phosphat_B"/>
    <property type="match status" value="1"/>
</dbReference>
<accession>A0A6C0BDN3</accession>
<dbReference type="EMBL" id="MN739121">
    <property type="protein sequence ID" value="QHS89914.1"/>
    <property type="molecule type" value="Genomic_DNA"/>
</dbReference>
<protein>
    <recommendedName>
        <fullName evidence="3">FCP1 homology domain-containing protein</fullName>
    </recommendedName>
</protein>
<reference evidence="2" key="1">
    <citation type="journal article" date="2020" name="Nature">
        <title>Giant virus diversity and host interactions through global metagenomics.</title>
        <authorList>
            <person name="Schulz F."/>
            <person name="Roux S."/>
            <person name="Paez-Espino D."/>
            <person name="Jungbluth S."/>
            <person name="Walsh D.A."/>
            <person name="Denef V.J."/>
            <person name="McMahon K.D."/>
            <person name="Konstantinidis K.T."/>
            <person name="Eloe-Fadrosh E.A."/>
            <person name="Kyrpides N.C."/>
            <person name="Woyke T."/>
        </authorList>
    </citation>
    <scope>NUCLEOTIDE SEQUENCE</scope>
    <source>
        <strain evidence="2">GVMAG-M-3300010160-4</strain>
    </source>
</reference>
<dbReference type="SUPFAM" id="SSF56784">
    <property type="entry name" value="HAD-like"/>
    <property type="match status" value="1"/>
</dbReference>
<keyword evidence="1" id="KW-0732">Signal</keyword>
<dbReference type="InterPro" id="IPR036412">
    <property type="entry name" value="HAD-like_sf"/>
</dbReference>
<name>A0A6C0BDN3_9ZZZZ</name>
<evidence type="ECO:0000256" key="1">
    <source>
        <dbReference type="ARBA" id="ARBA00022729"/>
    </source>
</evidence>
<dbReference type="InterPro" id="IPR005519">
    <property type="entry name" value="Acid_phosphat_B-like"/>
</dbReference>
<proteinExistence type="predicted"/>
<dbReference type="AlphaFoldDB" id="A0A6C0BDN3"/>
<dbReference type="InterPro" id="IPR023214">
    <property type="entry name" value="HAD_sf"/>
</dbReference>
<organism evidence="2">
    <name type="scientific">viral metagenome</name>
    <dbReference type="NCBI Taxonomy" id="1070528"/>
    <lineage>
        <taxon>unclassified sequences</taxon>
        <taxon>metagenomes</taxon>
        <taxon>organismal metagenomes</taxon>
    </lineage>
</organism>
<evidence type="ECO:0000313" key="2">
    <source>
        <dbReference type="EMBL" id="QHS89914.1"/>
    </source>
</evidence>
<evidence type="ECO:0008006" key="3">
    <source>
        <dbReference type="Google" id="ProtNLM"/>
    </source>
</evidence>
<dbReference type="Gene3D" id="3.40.50.1000">
    <property type="entry name" value="HAD superfamily/HAD-like"/>
    <property type="match status" value="1"/>
</dbReference>